<name>A0AB38E3B0_XANCH</name>
<organism evidence="3 4">
    <name type="scientific">Xanthomonas campestris pv. phaseoli</name>
    <dbReference type="NCBI Taxonomy" id="317013"/>
    <lineage>
        <taxon>Bacteria</taxon>
        <taxon>Pseudomonadati</taxon>
        <taxon>Pseudomonadota</taxon>
        <taxon>Gammaproteobacteria</taxon>
        <taxon>Lysobacterales</taxon>
        <taxon>Lysobacteraceae</taxon>
        <taxon>Xanthomonas</taxon>
    </lineage>
</organism>
<protein>
    <submittedName>
        <fullName evidence="3">Uncharacterized protein</fullName>
    </submittedName>
</protein>
<keyword evidence="5" id="KW-1185">Reference proteome</keyword>
<reference evidence="4 5" key="1">
    <citation type="submission" date="2017-10" db="EMBL/GenBank/DDBJ databases">
        <authorList>
            <person name="Regsiter A."/>
            <person name="William W."/>
        </authorList>
    </citation>
    <scope>NUCLEOTIDE SEQUENCE [LARGE SCALE GENOMIC DNA]</scope>
    <source>
        <strain evidence="2 5">CFBP6984</strain>
        <strain evidence="3 4">CFBP7430</strain>
    </source>
</reference>
<evidence type="ECO:0000256" key="1">
    <source>
        <dbReference type="SAM" id="MobiDB-lite"/>
    </source>
</evidence>
<dbReference type="Proteomes" id="UP000234166">
    <property type="component" value="Unassembled WGS sequence"/>
</dbReference>
<comment type="caution">
    <text evidence="3">The sequence shown here is derived from an EMBL/GenBank/DDBJ whole genome shotgun (WGS) entry which is preliminary data.</text>
</comment>
<dbReference type="AlphaFoldDB" id="A0AB38E3B0"/>
<evidence type="ECO:0000313" key="5">
    <source>
        <dbReference type="Proteomes" id="UP000234181"/>
    </source>
</evidence>
<sequence>MGCCRNERGPVAVGHLVSPRPAGASEQGTPGVMDGHRLDEATGGQRGRVGTFWLRIALI</sequence>
<proteinExistence type="predicted"/>
<feature type="region of interest" description="Disordered" evidence="1">
    <location>
        <begin position="14"/>
        <end position="44"/>
    </location>
</feature>
<gene>
    <name evidence="2" type="ORF">XAP6984_730003</name>
    <name evidence="3" type="ORF">XAP7430_690003</name>
</gene>
<evidence type="ECO:0000313" key="2">
    <source>
        <dbReference type="EMBL" id="SON86132.1"/>
    </source>
</evidence>
<dbReference type="EMBL" id="OCYS01000126">
    <property type="protein sequence ID" value="SON92037.1"/>
    <property type="molecule type" value="Genomic_DNA"/>
</dbReference>
<dbReference type="Proteomes" id="UP000234181">
    <property type="component" value="Unassembled WGS sequence"/>
</dbReference>
<evidence type="ECO:0000313" key="3">
    <source>
        <dbReference type="EMBL" id="SON92037.1"/>
    </source>
</evidence>
<evidence type="ECO:0000313" key="4">
    <source>
        <dbReference type="Proteomes" id="UP000234166"/>
    </source>
</evidence>
<accession>A0AB38E3B0</accession>
<dbReference type="EMBL" id="OCYT01000132">
    <property type="protein sequence ID" value="SON86132.1"/>
    <property type="molecule type" value="Genomic_DNA"/>
</dbReference>